<dbReference type="GO" id="GO:0015074">
    <property type="term" value="P:DNA integration"/>
    <property type="evidence" value="ECO:0007669"/>
    <property type="project" value="InterPro"/>
</dbReference>
<dbReference type="InterPro" id="IPR012337">
    <property type="entry name" value="RNaseH-like_sf"/>
</dbReference>
<sequence length="97" mass="10843">MDDATGATMALMAEQEPTEGAMRLLWTWIERYGIPKALYTVKKNVFVTDREPTIEEQLAGEEPMTAFGKACKKLGIEIIRAHSPQAKGRVERSNGVY</sequence>
<dbReference type="AlphaFoldDB" id="X0YPG0"/>
<dbReference type="EMBL" id="BARS01058487">
    <property type="protein sequence ID" value="GAG48807.1"/>
    <property type="molecule type" value="Genomic_DNA"/>
</dbReference>
<dbReference type="PROSITE" id="PS50994">
    <property type="entry name" value="INTEGRASE"/>
    <property type="match status" value="1"/>
</dbReference>
<dbReference type="Gene3D" id="3.30.420.10">
    <property type="entry name" value="Ribonuclease H-like superfamily/Ribonuclease H"/>
    <property type="match status" value="1"/>
</dbReference>
<gene>
    <name evidence="2" type="ORF">S01H1_85265</name>
</gene>
<dbReference type="GO" id="GO:0003676">
    <property type="term" value="F:nucleic acid binding"/>
    <property type="evidence" value="ECO:0007669"/>
    <property type="project" value="InterPro"/>
</dbReference>
<protein>
    <recommendedName>
        <fullName evidence="1">Integrase catalytic domain-containing protein</fullName>
    </recommendedName>
</protein>
<feature type="domain" description="Integrase catalytic" evidence="1">
    <location>
        <begin position="1"/>
        <end position="97"/>
    </location>
</feature>
<name>X0YPG0_9ZZZZ</name>
<feature type="non-terminal residue" evidence="2">
    <location>
        <position position="97"/>
    </location>
</feature>
<proteinExistence type="predicted"/>
<evidence type="ECO:0000259" key="1">
    <source>
        <dbReference type="PROSITE" id="PS50994"/>
    </source>
</evidence>
<reference evidence="2" key="1">
    <citation type="journal article" date="2014" name="Front. Microbiol.">
        <title>High frequency of phylogenetically diverse reductive dehalogenase-homologous genes in deep subseafloor sedimentary metagenomes.</title>
        <authorList>
            <person name="Kawai M."/>
            <person name="Futagami T."/>
            <person name="Toyoda A."/>
            <person name="Takaki Y."/>
            <person name="Nishi S."/>
            <person name="Hori S."/>
            <person name="Arai W."/>
            <person name="Tsubouchi T."/>
            <person name="Morono Y."/>
            <person name="Uchiyama I."/>
            <person name="Ito T."/>
            <person name="Fujiyama A."/>
            <person name="Inagaki F."/>
            <person name="Takami H."/>
        </authorList>
    </citation>
    <scope>NUCLEOTIDE SEQUENCE</scope>
    <source>
        <strain evidence="2">Expedition CK06-06</strain>
    </source>
</reference>
<comment type="caution">
    <text evidence="2">The sequence shown here is derived from an EMBL/GenBank/DDBJ whole genome shotgun (WGS) entry which is preliminary data.</text>
</comment>
<evidence type="ECO:0000313" key="2">
    <source>
        <dbReference type="EMBL" id="GAG48807.1"/>
    </source>
</evidence>
<dbReference type="InterPro" id="IPR036397">
    <property type="entry name" value="RNaseH_sf"/>
</dbReference>
<dbReference type="InterPro" id="IPR001584">
    <property type="entry name" value="Integrase_cat-core"/>
</dbReference>
<dbReference type="SUPFAM" id="SSF53098">
    <property type="entry name" value="Ribonuclease H-like"/>
    <property type="match status" value="1"/>
</dbReference>
<accession>X0YPG0</accession>
<organism evidence="2">
    <name type="scientific">marine sediment metagenome</name>
    <dbReference type="NCBI Taxonomy" id="412755"/>
    <lineage>
        <taxon>unclassified sequences</taxon>
        <taxon>metagenomes</taxon>
        <taxon>ecological metagenomes</taxon>
    </lineage>
</organism>